<dbReference type="STRING" id="416450.A0A1V6PKB3"/>
<dbReference type="OrthoDB" id="1668230at2759"/>
<dbReference type="PANTHER" id="PTHR24346">
    <property type="entry name" value="MAP/MICROTUBULE AFFINITY-REGULATING KINASE"/>
    <property type="match status" value="1"/>
</dbReference>
<dbReference type="AlphaFoldDB" id="A0A1V6PKB3"/>
<organism evidence="4 5">
    <name type="scientific">Penicillium antarcticum</name>
    <dbReference type="NCBI Taxonomy" id="416450"/>
    <lineage>
        <taxon>Eukaryota</taxon>
        <taxon>Fungi</taxon>
        <taxon>Dikarya</taxon>
        <taxon>Ascomycota</taxon>
        <taxon>Pezizomycotina</taxon>
        <taxon>Eurotiomycetes</taxon>
        <taxon>Eurotiomycetidae</taxon>
        <taxon>Eurotiales</taxon>
        <taxon>Aspergillaceae</taxon>
        <taxon>Penicillium</taxon>
    </lineage>
</organism>
<dbReference type="SUPFAM" id="SSF56112">
    <property type="entry name" value="Protein kinase-like (PK-like)"/>
    <property type="match status" value="1"/>
</dbReference>
<protein>
    <recommendedName>
        <fullName evidence="3">Protein kinase domain-containing protein</fullName>
    </recommendedName>
</protein>
<dbReference type="GO" id="GO:0035556">
    <property type="term" value="P:intracellular signal transduction"/>
    <property type="evidence" value="ECO:0007669"/>
    <property type="project" value="TreeGrafter"/>
</dbReference>
<evidence type="ECO:0000256" key="1">
    <source>
        <dbReference type="ARBA" id="ARBA00022741"/>
    </source>
</evidence>
<evidence type="ECO:0000256" key="2">
    <source>
        <dbReference type="ARBA" id="ARBA00022840"/>
    </source>
</evidence>
<dbReference type="InterPro" id="IPR011009">
    <property type="entry name" value="Kinase-like_dom_sf"/>
</dbReference>
<dbReference type="Proteomes" id="UP000191672">
    <property type="component" value="Unassembled WGS sequence"/>
</dbReference>
<dbReference type="GO" id="GO:0005737">
    <property type="term" value="C:cytoplasm"/>
    <property type="evidence" value="ECO:0007669"/>
    <property type="project" value="TreeGrafter"/>
</dbReference>
<evidence type="ECO:0000259" key="3">
    <source>
        <dbReference type="PROSITE" id="PS50011"/>
    </source>
</evidence>
<gene>
    <name evidence="4" type="ORF">PENANT_c102G00333</name>
</gene>
<evidence type="ECO:0000313" key="4">
    <source>
        <dbReference type="EMBL" id="OQD77431.1"/>
    </source>
</evidence>
<proteinExistence type="predicted"/>
<dbReference type="PROSITE" id="PS50011">
    <property type="entry name" value="PROTEIN_KINASE_DOM"/>
    <property type="match status" value="1"/>
</dbReference>
<keyword evidence="5" id="KW-1185">Reference proteome</keyword>
<feature type="domain" description="Protein kinase" evidence="3">
    <location>
        <begin position="73"/>
        <end position="332"/>
    </location>
</feature>
<dbReference type="Pfam" id="PF00069">
    <property type="entry name" value="Pkinase"/>
    <property type="match status" value="1"/>
</dbReference>
<accession>A0A1V6PKB3</accession>
<dbReference type="Gene3D" id="1.10.510.10">
    <property type="entry name" value="Transferase(Phosphotransferase) domain 1"/>
    <property type="match status" value="1"/>
</dbReference>
<dbReference type="EMBL" id="MDYN01000102">
    <property type="protein sequence ID" value="OQD77431.1"/>
    <property type="molecule type" value="Genomic_DNA"/>
</dbReference>
<dbReference type="PANTHER" id="PTHR24346:SF30">
    <property type="entry name" value="MATERNAL EMBRYONIC LEUCINE ZIPPER KINASE"/>
    <property type="match status" value="1"/>
</dbReference>
<evidence type="ECO:0000313" key="5">
    <source>
        <dbReference type="Proteomes" id="UP000191672"/>
    </source>
</evidence>
<comment type="caution">
    <text evidence="4">The sequence shown here is derived from an EMBL/GenBank/DDBJ whole genome shotgun (WGS) entry which is preliminary data.</text>
</comment>
<dbReference type="GO" id="GO:0005524">
    <property type="term" value="F:ATP binding"/>
    <property type="evidence" value="ECO:0007669"/>
    <property type="project" value="UniProtKB-KW"/>
</dbReference>
<reference evidence="5" key="1">
    <citation type="journal article" date="2017" name="Nat. Microbiol.">
        <title>Global analysis of biosynthetic gene clusters reveals vast potential of secondary metabolite production in Penicillium species.</title>
        <authorList>
            <person name="Nielsen J.C."/>
            <person name="Grijseels S."/>
            <person name="Prigent S."/>
            <person name="Ji B."/>
            <person name="Dainat J."/>
            <person name="Nielsen K.F."/>
            <person name="Frisvad J.C."/>
            <person name="Workman M."/>
            <person name="Nielsen J."/>
        </authorList>
    </citation>
    <scope>NUCLEOTIDE SEQUENCE [LARGE SCALE GENOMIC DNA]</scope>
    <source>
        <strain evidence="5">IBT 31811</strain>
    </source>
</reference>
<sequence>MRNLLHRFIWPWIWQFSSKISAFVAWVVRPIHSVLSPVGGRETIQGDEEQQRHANCSSIADTVITERAVIERQSDQPLLMIGIFAKVYLLDGKTVRKVPRSENEEDIHPIIREAMIYDTIGVHPRIAECTSRGSDRVKFVDIKFYRHGDLASYCQKNSITSELQSKWFQQILEAVVVIHSFGVIHSDLALRQFFVDDNLDLRLGDFNSSQCAGHPALGYEKASHCLPRDYELPNTESTDIFALGSTLYELVAGKAPYGELNVAESADPESIKAQIQRQHEVIDFEIEERYKRQQFPDVTGYQRGDVILGCWRGQFATAADALDFYLRSRNTM</sequence>
<keyword evidence="1" id="KW-0547">Nucleotide-binding</keyword>
<keyword evidence="2" id="KW-0067">ATP-binding</keyword>
<dbReference type="InterPro" id="IPR000719">
    <property type="entry name" value="Prot_kinase_dom"/>
</dbReference>
<dbReference type="SMART" id="SM00220">
    <property type="entry name" value="S_TKc"/>
    <property type="match status" value="1"/>
</dbReference>
<name>A0A1V6PKB3_9EURO</name>
<dbReference type="GO" id="GO:0004674">
    <property type="term" value="F:protein serine/threonine kinase activity"/>
    <property type="evidence" value="ECO:0007669"/>
    <property type="project" value="TreeGrafter"/>
</dbReference>